<protein>
    <submittedName>
        <fullName evidence="1">Uncharacterized protein</fullName>
    </submittedName>
</protein>
<accession>X1DJ70</accession>
<feature type="non-terminal residue" evidence="1">
    <location>
        <position position="53"/>
    </location>
</feature>
<comment type="caution">
    <text evidence="1">The sequence shown here is derived from an EMBL/GenBank/DDBJ whole genome shotgun (WGS) entry which is preliminary data.</text>
</comment>
<sequence length="53" mass="6399">MMDTDYYKTNEWFDSLKWQHQWIEYMVGWWVGAFGTPETLLDFGAGDGWWCKA</sequence>
<name>X1DJ70_9ZZZZ</name>
<gene>
    <name evidence="1" type="ORF">S01H4_38291</name>
</gene>
<proteinExistence type="predicted"/>
<dbReference type="AlphaFoldDB" id="X1DJ70"/>
<dbReference type="EMBL" id="BART01020644">
    <property type="protein sequence ID" value="GAH05049.1"/>
    <property type="molecule type" value="Genomic_DNA"/>
</dbReference>
<evidence type="ECO:0000313" key="1">
    <source>
        <dbReference type="EMBL" id="GAH05049.1"/>
    </source>
</evidence>
<organism evidence="1">
    <name type="scientific">marine sediment metagenome</name>
    <dbReference type="NCBI Taxonomy" id="412755"/>
    <lineage>
        <taxon>unclassified sequences</taxon>
        <taxon>metagenomes</taxon>
        <taxon>ecological metagenomes</taxon>
    </lineage>
</organism>
<reference evidence="1" key="1">
    <citation type="journal article" date="2014" name="Front. Microbiol.">
        <title>High frequency of phylogenetically diverse reductive dehalogenase-homologous genes in deep subseafloor sedimentary metagenomes.</title>
        <authorList>
            <person name="Kawai M."/>
            <person name="Futagami T."/>
            <person name="Toyoda A."/>
            <person name="Takaki Y."/>
            <person name="Nishi S."/>
            <person name="Hori S."/>
            <person name="Arai W."/>
            <person name="Tsubouchi T."/>
            <person name="Morono Y."/>
            <person name="Uchiyama I."/>
            <person name="Ito T."/>
            <person name="Fujiyama A."/>
            <person name="Inagaki F."/>
            <person name="Takami H."/>
        </authorList>
    </citation>
    <scope>NUCLEOTIDE SEQUENCE</scope>
    <source>
        <strain evidence="1">Expedition CK06-06</strain>
    </source>
</reference>